<keyword evidence="5" id="KW-0472">Membrane</keyword>
<dbReference type="InterPro" id="IPR036388">
    <property type="entry name" value="WH-like_DNA-bd_sf"/>
</dbReference>
<dbReference type="InterPro" id="IPR007627">
    <property type="entry name" value="RNA_pol_sigma70_r2"/>
</dbReference>
<keyword evidence="9" id="KW-1185">Reference proteome</keyword>
<dbReference type="CDD" id="cd06171">
    <property type="entry name" value="Sigma70_r4"/>
    <property type="match status" value="1"/>
</dbReference>
<dbReference type="EMBL" id="JAPWGM010000004">
    <property type="protein sequence ID" value="MCZ4245039.1"/>
    <property type="molecule type" value="Genomic_DNA"/>
</dbReference>
<dbReference type="NCBIfam" id="TIGR02985">
    <property type="entry name" value="Sig70_bacteroi1"/>
    <property type="match status" value="1"/>
</dbReference>
<evidence type="ECO:0000256" key="3">
    <source>
        <dbReference type="ARBA" id="ARBA00023082"/>
    </source>
</evidence>
<accession>A0ABT4LDW9</accession>
<dbReference type="Gene3D" id="1.10.1740.10">
    <property type="match status" value="1"/>
</dbReference>
<evidence type="ECO:0000259" key="6">
    <source>
        <dbReference type="Pfam" id="PF04542"/>
    </source>
</evidence>
<dbReference type="NCBIfam" id="TIGR02937">
    <property type="entry name" value="sigma70-ECF"/>
    <property type="match status" value="1"/>
</dbReference>
<dbReference type="Pfam" id="PF08281">
    <property type="entry name" value="Sigma70_r4_2"/>
    <property type="match status" value="1"/>
</dbReference>
<name>A0ABT4LDW9_9SPHI</name>
<dbReference type="Pfam" id="PF04542">
    <property type="entry name" value="Sigma70_r2"/>
    <property type="match status" value="1"/>
</dbReference>
<evidence type="ECO:0000256" key="5">
    <source>
        <dbReference type="SAM" id="Phobius"/>
    </source>
</evidence>
<sequence length="195" mass="23003">MNAYNALSDYDLTSLLKEGDKGAFTEIYQRYFRLLYIHAFKRLKDEEEATDVVHDLFEFVWLKREQIDITTKFSSYLYAAVRNRVFTLGLRSDRKIRYLDSLKDFIARGEFITDMMIRERELSVMIEKEINALPPQMKKVFEMSRNQGMSHKDIAEELGTSEHTVRTQVKKSLRILRSKLGIVIYTLYLLGLIKP</sequence>
<organism evidence="8 9">
    <name type="scientific">Pedobacter punctiformis</name>
    <dbReference type="NCBI Taxonomy" id="3004097"/>
    <lineage>
        <taxon>Bacteria</taxon>
        <taxon>Pseudomonadati</taxon>
        <taxon>Bacteroidota</taxon>
        <taxon>Sphingobacteriia</taxon>
        <taxon>Sphingobacteriales</taxon>
        <taxon>Sphingobacteriaceae</taxon>
        <taxon>Pedobacter</taxon>
    </lineage>
</organism>
<keyword evidence="4" id="KW-0804">Transcription</keyword>
<feature type="transmembrane region" description="Helical" evidence="5">
    <location>
        <begin position="176"/>
        <end position="193"/>
    </location>
</feature>
<dbReference type="InterPro" id="IPR014327">
    <property type="entry name" value="RNA_pol_sigma70_bacteroid"/>
</dbReference>
<reference evidence="8" key="1">
    <citation type="submission" date="2022-12" db="EMBL/GenBank/DDBJ databases">
        <title>Genome sequence of HCMS5-2.</title>
        <authorList>
            <person name="Woo H."/>
        </authorList>
    </citation>
    <scope>NUCLEOTIDE SEQUENCE</scope>
    <source>
        <strain evidence="8">HCMS5-2</strain>
    </source>
</reference>
<keyword evidence="2" id="KW-0805">Transcription regulation</keyword>
<dbReference type="Gene3D" id="1.10.10.10">
    <property type="entry name" value="Winged helix-like DNA-binding domain superfamily/Winged helix DNA-binding domain"/>
    <property type="match status" value="1"/>
</dbReference>
<keyword evidence="5" id="KW-1133">Transmembrane helix</keyword>
<evidence type="ECO:0000256" key="4">
    <source>
        <dbReference type="ARBA" id="ARBA00023163"/>
    </source>
</evidence>
<dbReference type="InterPro" id="IPR014284">
    <property type="entry name" value="RNA_pol_sigma-70_dom"/>
</dbReference>
<dbReference type="InterPro" id="IPR013249">
    <property type="entry name" value="RNA_pol_sigma70_r4_t2"/>
</dbReference>
<evidence type="ECO:0000256" key="1">
    <source>
        <dbReference type="ARBA" id="ARBA00010641"/>
    </source>
</evidence>
<dbReference type="SUPFAM" id="SSF88659">
    <property type="entry name" value="Sigma3 and sigma4 domains of RNA polymerase sigma factors"/>
    <property type="match status" value="1"/>
</dbReference>
<keyword evidence="5" id="KW-0812">Transmembrane</keyword>
<dbReference type="RefSeq" id="WP_269428091.1">
    <property type="nucleotide sequence ID" value="NZ_JAPWGM010000004.1"/>
</dbReference>
<gene>
    <name evidence="8" type="ORF">O0955_13585</name>
</gene>
<dbReference type="InterPro" id="IPR013325">
    <property type="entry name" value="RNA_pol_sigma_r2"/>
</dbReference>
<dbReference type="PANTHER" id="PTHR43133:SF46">
    <property type="entry name" value="RNA POLYMERASE SIGMA-70 FACTOR ECF SUBFAMILY"/>
    <property type="match status" value="1"/>
</dbReference>
<dbReference type="SUPFAM" id="SSF88946">
    <property type="entry name" value="Sigma2 domain of RNA polymerase sigma factors"/>
    <property type="match status" value="1"/>
</dbReference>
<dbReference type="InterPro" id="IPR013324">
    <property type="entry name" value="RNA_pol_sigma_r3/r4-like"/>
</dbReference>
<comment type="caution">
    <text evidence="8">The sequence shown here is derived from an EMBL/GenBank/DDBJ whole genome shotgun (WGS) entry which is preliminary data.</text>
</comment>
<protein>
    <submittedName>
        <fullName evidence="8">RNA polymerase sigma-70 factor</fullName>
    </submittedName>
</protein>
<evidence type="ECO:0000313" key="8">
    <source>
        <dbReference type="EMBL" id="MCZ4245039.1"/>
    </source>
</evidence>
<evidence type="ECO:0000313" key="9">
    <source>
        <dbReference type="Proteomes" id="UP001144347"/>
    </source>
</evidence>
<comment type="similarity">
    <text evidence="1">Belongs to the sigma-70 factor family. ECF subfamily.</text>
</comment>
<keyword evidence="3" id="KW-0731">Sigma factor</keyword>
<evidence type="ECO:0000256" key="2">
    <source>
        <dbReference type="ARBA" id="ARBA00023015"/>
    </source>
</evidence>
<feature type="domain" description="RNA polymerase sigma factor 70 region 4 type 2" evidence="7">
    <location>
        <begin position="125"/>
        <end position="174"/>
    </location>
</feature>
<dbReference type="InterPro" id="IPR039425">
    <property type="entry name" value="RNA_pol_sigma-70-like"/>
</dbReference>
<dbReference type="Proteomes" id="UP001144347">
    <property type="component" value="Unassembled WGS sequence"/>
</dbReference>
<proteinExistence type="inferred from homology"/>
<feature type="domain" description="RNA polymerase sigma-70 region 2" evidence="6">
    <location>
        <begin position="27"/>
        <end position="85"/>
    </location>
</feature>
<dbReference type="PANTHER" id="PTHR43133">
    <property type="entry name" value="RNA POLYMERASE ECF-TYPE SIGMA FACTO"/>
    <property type="match status" value="1"/>
</dbReference>
<evidence type="ECO:0000259" key="7">
    <source>
        <dbReference type="Pfam" id="PF08281"/>
    </source>
</evidence>